<name>A0A5N5HR90_9ROSA</name>
<protein>
    <submittedName>
        <fullName evidence="2">Loricrin</fullName>
    </submittedName>
</protein>
<reference evidence="2 3" key="3">
    <citation type="submission" date="2019-11" db="EMBL/GenBank/DDBJ databases">
        <title>A de novo genome assembly of a pear dwarfing rootstock.</title>
        <authorList>
            <person name="Wang F."/>
            <person name="Wang J."/>
            <person name="Li S."/>
            <person name="Zhang Y."/>
            <person name="Fang M."/>
            <person name="Ma L."/>
            <person name="Zhao Y."/>
            <person name="Jiang S."/>
        </authorList>
    </citation>
    <scope>NUCLEOTIDE SEQUENCE [LARGE SCALE GENOMIC DNA]</scope>
    <source>
        <strain evidence="2">S2</strain>
        <tissue evidence="2">Leaf</tissue>
    </source>
</reference>
<accession>A0A5N5HR90</accession>
<feature type="compositionally biased region" description="Gly residues" evidence="1">
    <location>
        <begin position="13"/>
        <end position="22"/>
    </location>
</feature>
<reference evidence="2 3" key="1">
    <citation type="submission" date="2019-09" db="EMBL/GenBank/DDBJ databases">
        <authorList>
            <person name="Ou C."/>
        </authorList>
    </citation>
    <scope>NUCLEOTIDE SEQUENCE [LARGE SCALE GENOMIC DNA]</scope>
    <source>
        <strain evidence="2">S2</strain>
        <tissue evidence="2">Leaf</tissue>
    </source>
</reference>
<dbReference type="OrthoDB" id="1165390at2759"/>
<proteinExistence type="predicted"/>
<dbReference type="PROSITE" id="PS51257">
    <property type="entry name" value="PROKAR_LIPOPROTEIN"/>
    <property type="match status" value="1"/>
</dbReference>
<feature type="region of interest" description="Disordered" evidence="1">
    <location>
        <begin position="1"/>
        <end position="53"/>
    </location>
</feature>
<organism evidence="2 3">
    <name type="scientific">Pyrus ussuriensis x Pyrus communis</name>
    <dbReference type="NCBI Taxonomy" id="2448454"/>
    <lineage>
        <taxon>Eukaryota</taxon>
        <taxon>Viridiplantae</taxon>
        <taxon>Streptophyta</taxon>
        <taxon>Embryophyta</taxon>
        <taxon>Tracheophyta</taxon>
        <taxon>Spermatophyta</taxon>
        <taxon>Magnoliopsida</taxon>
        <taxon>eudicotyledons</taxon>
        <taxon>Gunneridae</taxon>
        <taxon>Pentapetalae</taxon>
        <taxon>rosids</taxon>
        <taxon>fabids</taxon>
        <taxon>Rosales</taxon>
        <taxon>Rosaceae</taxon>
        <taxon>Amygdaloideae</taxon>
        <taxon>Maleae</taxon>
        <taxon>Pyrus</taxon>
    </lineage>
</organism>
<dbReference type="PANTHER" id="PTHR35123">
    <property type="entry name" value="OS07G0633900 PROTEIN-RELATED"/>
    <property type="match status" value="1"/>
</dbReference>
<dbReference type="EMBL" id="SMOL01000143">
    <property type="protein sequence ID" value="KAB2630356.1"/>
    <property type="molecule type" value="Genomic_DNA"/>
</dbReference>
<dbReference type="PANTHER" id="PTHR35123:SF2">
    <property type="entry name" value="UBIQUITIN CARBOXYL-TERMINAL HYDROLASE-LIKE PROTEIN"/>
    <property type="match status" value="1"/>
</dbReference>
<dbReference type="AlphaFoldDB" id="A0A5N5HR90"/>
<evidence type="ECO:0000313" key="3">
    <source>
        <dbReference type="Proteomes" id="UP000327157"/>
    </source>
</evidence>
<feature type="compositionally biased region" description="Gly residues" evidence="1">
    <location>
        <begin position="35"/>
        <end position="48"/>
    </location>
</feature>
<reference evidence="3" key="2">
    <citation type="submission" date="2019-10" db="EMBL/GenBank/DDBJ databases">
        <title>A de novo genome assembly of a pear dwarfing rootstock.</title>
        <authorList>
            <person name="Wang F."/>
            <person name="Wang J."/>
            <person name="Li S."/>
            <person name="Zhang Y."/>
            <person name="Fang M."/>
            <person name="Ma L."/>
            <person name="Zhao Y."/>
            <person name="Jiang S."/>
        </authorList>
    </citation>
    <scope>NUCLEOTIDE SEQUENCE [LARGE SCALE GENOMIC DNA]</scope>
</reference>
<feature type="region of interest" description="Disordered" evidence="1">
    <location>
        <begin position="83"/>
        <end position="102"/>
    </location>
</feature>
<feature type="compositionally biased region" description="Basic residues" evidence="1">
    <location>
        <begin position="84"/>
        <end position="96"/>
    </location>
</feature>
<sequence>MSLVEKEISSVVGGSGGGGGCVVGDDGDDDDEECGGSGSGSGSGGSHGRCGCSEEKAKKQRGFSGGGLSRNFRKAKQVVLHPFGRSKKQLPRKAKPRASASGSSYFASSCAFSSGKRFGGDGGNGGGNKGCYFCFTQSPTLDSPMGSQTSDPEHPNFTFGMLRAFVESNEFYSKDCNPHLDIDVSSYKMD</sequence>
<feature type="compositionally biased region" description="Acidic residues" evidence="1">
    <location>
        <begin position="25"/>
        <end position="34"/>
    </location>
</feature>
<keyword evidence="3" id="KW-1185">Reference proteome</keyword>
<dbReference type="Proteomes" id="UP000327157">
    <property type="component" value="Chromosome 12"/>
</dbReference>
<comment type="caution">
    <text evidence="2">The sequence shown here is derived from an EMBL/GenBank/DDBJ whole genome shotgun (WGS) entry which is preliminary data.</text>
</comment>
<evidence type="ECO:0000256" key="1">
    <source>
        <dbReference type="SAM" id="MobiDB-lite"/>
    </source>
</evidence>
<gene>
    <name evidence="2" type="ORF">D8674_007875</name>
</gene>
<evidence type="ECO:0000313" key="2">
    <source>
        <dbReference type="EMBL" id="KAB2630356.1"/>
    </source>
</evidence>